<reference evidence="3" key="1">
    <citation type="submission" date="2022-12" db="EMBL/GenBank/DDBJ databases">
        <title>Draft genome sequence of the thermophilic strain Brevibacillus thermoruber HT42, isolated from Los Humeros, Puebla, Mexico, with biotechnological potential.</title>
        <authorList>
            <person name="Lara Sanchez J."/>
            <person name="Solis Palacios R."/>
            <person name="Bustos Baena A.S."/>
            <person name="Ruz Baez A.E."/>
            <person name="Espinosa Luna G."/>
            <person name="Oliart Ros R.M."/>
        </authorList>
    </citation>
    <scope>NUCLEOTIDE SEQUENCE</scope>
    <source>
        <strain evidence="3">HT42</strain>
    </source>
</reference>
<dbReference type="Pfam" id="PF13181">
    <property type="entry name" value="TPR_8"/>
    <property type="match status" value="1"/>
</dbReference>
<dbReference type="InterPro" id="IPR053163">
    <property type="entry name" value="HTH-type_regulator_Rgg"/>
</dbReference>
<proteinExistence type="predicted"/>
<dbReference type="EMBL" id="JAPYYP010000043">
    <property type="protein sequence ID" value="MDA5110792.1"/>
    <property type="molecule type" value="Genomic_DNA"/>
</dbReference>
<dbReference type="SUPFAM" id="SSF47413">
    <property type="entry name" value="lambda repressor-like DNA-binding domains"/>
    <property type="match status" value="1"/>
</dbReference>
<organism evidence="3 4">
    <name type="scientific">Brevibacillus thermoruber</name>
    <dbReference type="NCBI Taxonomy" id="33942"/>
    <lineage>
        <taxon>Bacteria</taxon>
        <taxon>Bacillati</taxon>
        <taxon>Bacillota</taxon>
        <taxon>Bacilli</taxon>
        <taxon>Bacillales</taxon>
        <taxon>Paenibacillaceae</taxon>
        <taxon>Brevibacillus</taxon>
    </lineage>
</organism>
<dbReference type="PROSITE" id="PS50005">
    <property type="entry name" value="TPR"/>
    <property type="match status" value="1"/>
</dbReference>
<dbReference type="AlphaFoldDB" id="A0A9X3Z5B6"/>
<dbReference type="InterPro" id="IPR019734">
    <property type="entry name" value="TPR_rpt"/>
</dbReference>
<evidence type="ECO:0000313" key="3">
    <source>
        <dbReference type="EMBL" id="MDA5110792.1"/>
    </source>
</evidence>
<accession>A0A9X3Z5B6</accession>
<dbReference type="PANTHER" id="PTHR37038">
    <property type="entry name" value="TRANSCRIPTIONAL REGULATOR-RELATED"/>
    <property type="match status" value="1"/>
</dbReference>
<dbReference type="Proteomes" id="UP001151071">
    <property type="component" value="Unassembled WGS sequence"/>
</dbReference>
<protein>
    <submittedName>
        <fullName evidence="3">Helix-turn-helix transcriptional regulator</fullName>
    </submittedName>
</protein>
<comment type="caution">
    <text evidence="3">The sequence shown here is derived from an EMBL/GenBank/DDBJ whole genome shotgun (WGS) entry which is preliminary data.</text>
</comment>
<sequence length="348" mass="41049">MKTIGDKIQYFREKRGYSRKYVAEDICDESTLFRIEKGNHIPRLDILQSICLKLKIPVDYLLTYENETLIHFVAKIHRLCRESLYFHDYTTLQYLIEEAITFVKRNKSFRDSSFLKFIEWQKGILYYRIDRHPRKAEQTFRKLISSGKIVNELDINVANSLALLLIEMDQKAEAYRLLTDSMSALESLPFVEDKTLFPRLGYNLAYMHYHQKRYDLCLELGYRLLLYLYSHHLHYSAGEIYHMLGIVYSNAGNLEHAREYLEHAVSIFKFELREQLYVQAAKTLAEIHFKLGETEQGHIILQKTQDLCKRISDLHSVKKQGQKIEHTESQYAKMGLSSSSLPLIEPLY</sequence>
<dbReference type="Pfam" id="PF01381">
    <property type="entry name" value="HTH_3"/>
    <property type="match status" value="1"/>
</dbReference>
<dbReference type="PANTHER" id="PTHR37038:SF14">
    <property type="entry name" value="TRANSCRIPTIONAL ACTIVATOR"/>
    <property type="match status" value="1"/>
</dbReference>
<dbReference type="Gene3D" id="1.25.40.10">
    <property type="entry name" value="Tetratricopeptide repeat domain"/>
    <property type="match status" value="1"/>
</dbReference>
<feature type="domain" description="HTH cro/C1-type" evidence="2">
    <location>
        <begin position="8"/>
        <end position="61"/>
    </location>
</feature>
<dbReference type="GO" id="GO:0003677">
    <property type="term" value="F:DNA binding"/>
    <property type="evidence" value="ECO:0007669"/>
    <property type="project" value="InterPro"/>
</dbReference>
<keyword evidence="1" id="KW-0802">TPR repeat</keyword>
<feature type="repeat" description="TPR" evidence="1">
    <location>
        <begin position="238"/>
        <end position="271"/>
    </location>
</feature>
<dbReference type="CDD" id="cd00093">
    <property type="entry name" value="HTH_XRE"/>
    <property type="match status" value="1"/>
</dbReference>
<keyword evidence="4" id="KW-1185">Reference proteome</keyword>
<dbReference type="InterPro" id="IPR011990">
    <property type="entry name" value="TPR-like_helical_dom_sf"/>
</dbReference>
<evidence type="ECO:0000259" key="2">
    <source>
        <dbReference type="PROSITE" id="PS50943"/>
    </source>
</evidence>
<dbReference type="RefSeq" id="WP_271140940.1">
    <property type="nucleotide sequence ID" value="NZ_JAPYYP010000043.1"/>
</dbReference>
<evidence type="ECO:0000313" key="4">
    <source>
        <dbReference type="Proteomes" id="UP001151071"/>
    </source>
</evidence>
<dbReference type="InterPro" id="IPR001387">
    <property type="entry name" value="Cro/C1-type_HTH"/>
</dbReference>
<dbReference type="PROSITE" id="PS50943">
    <property type="entry name" value="HTH_CROC1"/>
    <property type="match status" value="1"/>
</dbReference>
<dbReference type="InterPro" id="IPR010982">
    <property type="entry name" value="Lambda_DNA-bd_dom_sf"/>
</dbReference>
<dbReference type="SUPFAM" id="SSF48452">
    <property type="entry name" value="TPR-like"/>
    <property type="match status" value="1"/>
</dbReference>
<name>A0A9X3Z5B6_9BACL</name>
<dbReference type="SMART" id="SM00530">
    <property type="entry name" value="HTH_XRE"/>
    <property type="match status" value="1"/>
</dbReference>
<gene>
    <name evidence="3" type="ORF">O3V59_20835</name>
</gene>
<evidence type="ECO:0000256" key="1">
    <source>
        <dbReference type="PROSITE-ProRule" id="PRU00339"/>
    </source>
</evidence>